<dbReference type="AlphaFoldDB" id="A0AAN8F722"/>
<keyword evidence="1" id="KW-0732">Signal</keyword>
<gene>
    <name evidence="2" type="ORF">GCK32_001748</name>
</gene>
<dbReference type="Gene3D" id="3.40.50.410">
    <property type="entry name" value="von Willebrand factor, type A domain"/>
    <property type="match status" value="1"/>
</dbReference>
<evidence type="ECO:0000313" key="2">
    <source>
        <dbReference type="EMBL" id="KAK5973492.1"/>
    </source>
</evidence>
<reference evidence="2 3" key="1">
    <citation type="submission" date="2019-10" db="EMBL/GenBank/DDBJ databases">
        <title>Assembly and Annotation for the nematode Trichostrongylus colubriformis.</title>
        <authorList>
            <person name="Martin J."/>
        </authorList>
    </citation>
    <scope>NUCLEOTIDE SEQUENCE [LARGE SCALE GENOMIC DNA]</scope>
    <source>
        <strain evidence="2">G859</strain>
        <tissue evidence="2">Whole worm</tissue>
    </source>
</reference>
<accession>A0AAN8F722</accession>
<dbReference type="SUPFAM" id="SSF53300">
    <property type="entry name" value="vWA-like"/>
    <property type="match status" value="1"/>
</dbReference>
<comment type="caution">
    <text evidence="2">The sequence shown here is derived from an EMBL/GenBank/DDBJ whole genome shotgun (WGS) entry which is preliminary data.</text>
</comment>
<dbReference type="InterPro" id="IPR036465">
    <property type="entry name" value="vWFA_dom_sf"/>
</dbReference>
<evidence type="ECO:0008006" key="4">
    <source>
        <dbReference type="Google" id="ProtNLM"/>
    </source>
</evidence>
<dbReference type="EMBL" id="WIXE01015413">
    <property type="protein sequence ID" value="KAK5973492.1"/>
    <property type="molecule type" value="Genomic_DNA"/>
</dbReference>
<proteinExistence type="predicted"/>
<dbReference type="Proteomes" id="UP001331761">
    <property type="component" value="Unassembled WGS sequence"/>
</dbReference>
<feature type="chain" id="PRO_5042947168" description="VWFA domain-containing protein" evidence="1">
    <location>
        <begin position="22"/>
        <end position="124"/>
    </location>
</feature>
<feature type="signal peptide" evidence="1">
    <location>
        <begin position="1"/>
        <end position="21"/>
    </location>
</feature>
<organism evidence="2 3">
    <name type="scientific">Trichostrongylus colubriformis</name>
    <name type="common">Black scour worm</name>
    <dbReference type="NCBI Taxonomy" id="6319"/>
    <lineage>
        <taxon>Eukaryota</taxon>
        <taxon>Metazoa</taxon>
        <taxon>Ecdysozoa</taxon>
        <taxon>Nematoda</taxon>
        <taxon>Chromadorea</taxon>
        <taxon>Rhabditida</taxon>
        <taxon>Rhabditina</taxon>
        <taxon>Rhabditomorpha</taxon>
        <taxon>Strongyloidea</taxon>
        <taxon>Trichostrongylidae</taxon>
        <taxon>Trichostrongylus</taxon>
    </lineage>
</organism>
<evidence type="ECO:0000313" key="3">
    <source>
        <dbReference type="Proteomes" id="UP001331761"/>
    </source>
</evidence>
<sequence>MMLQLVLHTLYLFGIVRLCDAGFSCTSTDSNEHSCTRDVILAIDATSNMATKENIRAEFDFIENWIIPRLDIRKGFVSVGMTTYGTGSTTIYDFNCNRNQICDNMEKLWNNVDIESANNVPLSR</sequence>
<protein>
    <recommendedName>
        <fullName evidence="4">VWFA domain-containing protein</fullName>
    </recommendedName>
</protein>
<keyword evidence="3" id="KW-1185">Reference proteome</keyword>
<name>A0AAN8F722_TRICO</name>
<evidence type="ECO:0000256" key="1">
    <source>
        <dbReference type="SAM" id="SignalP"/>
    </source>
</evidence>